<proteinExistence type="predicted"/>
<gene>
    <name evidence="1" type="ORF">DCAF_LOCUS22173</name>
</gene>
<evidence type="ECO:0000313" key="1">
    <source>
        <dbReference type="EMBL" id="CAK7349456.1"/>
    </source>
</evidence>
<accession>A0AAV1SGD8</accession>
<evidence type="ECO:0000313" key="2">
    <source>
        <dbReference type="Proteomes" id="UP001314170"/>
    </source>
</evidence>
<comment type="caution">
    <text evidence="1">The sequence shown here is derived from an EMBL/GenBank/DDBJ whole genome shotgun (WGS) entry which is preliminary data.</text>
</comment>
<dbReference type="Proteomes" id="UP001314170">
    <property type="component" value="Unassembled WGS sequence"/>
</dbReference>
<dbReference type="InterPro" id="IPR027413">
    <property type="entry name" value="GROEL-like_equatorial_sf"/>
</dbReference>
<organism evidence="1 2">
    <name type="scientific">Dovyalis caffra</name>
    <dbReference type="NCBI Taxonomy" id="77055"/>
    <lineage>
        <taxon>Eukaryota</taxon>
        <taxon>Viridiplantae</taxon>
        <taxon>Streptophyta</taxon>
        <taxon>Embryophyta</taxon>
        <taxon>Tracheophyta</taxon>
        <taxon>Spermatophyta</taxon>
        <taxon>Magnoliopsida</taxon>
        <taxon>eudicotyledons</taxon>
        <taxon>Gunneridae</taxon>
        <taxon>Pentapetalae</taxon>
        <taxon>rosids</taxon>
        <taxon>fabids</taxon>
        <taxon>Malpighiales</taxon>
        <taxon>Salicaceae</taxon>
        <taxon>Flacourtieae</taxon>
        <taxon>Dovyalis</taxon>
    </lineage>
</organism>
<dbReference type="SUPFAM" id="SSF48592">
    <property type="entry name" value="GroEL equatorial domain-like"/>
    <property type="match status" value="1"/>
</dbReference>
<reference evidence="1 2" key="1">
    <citation type="submission" date="2024-01" db="EMBL/GenBank/DDBJ databases">
        <authorList>
            <person name="Waweru B."/>
        </authorList>
    </citation>
    <scope>NUCLEOTIDE SEQUENCE [LARGE SCALE GENOMIC DNA]</scope>
</reference>
<dbReference type="AlphaFoldDB" id="A0AAV1SGD8"/>
<name>A0AAV1SGD8_9ROSI</name>
<dbReference type="EMBL" id="CAWUPB010001173">
    <property type="protein sequence ID" value="CAK7349456.1"/>
    <property type="molecule type" value="Genomic_DNA"/>
</dbReference>
<keyword evidence="2" id="KW-1185">Reference proteome</keyword>
<sequence>MPINLHSLYLTTLDDITSIAMYCFASSLTSKAGVIGNSAKQIDSILAWSRSYMAKDIKFGVEAYALMLSGMEELVDVVKVTVGLKDVIVKNIGVSFVNQVANAIDDMVGNAGMNAMDLRHGILMAIEAVVTTLKSRAKMIKHIRGNSPELG</sequence>
<dbReference type="Gene3D" id="1.10.560.10">
    <property type="entry name" value="GroEL-like equatorial domain"/>
    <property type="match status" value="1"/>
</dbReference>
<protein>
    <submittedName>
        <fullName evidence="1">Uncharacterized protein</fullName>
    </submittedName>
</protein>